<evidence type="ECO:0000313" key="1">
    <source>
        <dbReference type="EMBL" id="TGY64772.1"/>
    </source>
</evidence>
<keyword evidence="2" id="KW-1185">Reference proteome</keyword>
<dbReference type="Proteomes" id="UP000308836">
    <property type="component" value="Unassembled WGS sequence"/>
</dbReference>
<protein>
    <submittedName>
        <fullName evidence="1">Uncharacterized protein</fullName>
    </submittedName>
</protein>
<evidence type="ECO:0000313" key="2">
    <source>
        <dbReference type="Proteomes" id="UP000308836"/>
    </source>
</evidence>
<proteinExistence type="predicted"/>
<name>A0AC61R4J5_9FIRM</name>
<accession>A0AC61R4J5</accession>
<reference evidence="1" key="1">
    <citation type="submission" date="2019-04" db="EMBL/GenBank/DDBJ databases">
        <title>Microbes associate with the intestines of laboratory mice.</title>
        <authorList>
            <person name="Navarre W."/>
            <person name="Wong E."/>
            <person name="Huang K."/>
            <person name="Tropini C."/>
            <person name="Ng K."/>
            <person name="Yu B."/>
        </authorList>
    </citation>
    <scope>NUCLEOTIDE SEQUENCE</scope>
    <source>
        <strain evidence="1">NM09_H32</strain>
    </source>
</reference>
<comment type="caution">
    <text evidence="1">The sequence shown here is derived from an EMBL/GenBank/DDBJ whole genome shotgun (WGS) entry which is preliminary data.</text>
</comment>
<organism evidence="1 2">
    <name type="scientific">Dubosiella muris</name>
    <dbReference type="NCBI Taxonomy" id="3038133"/>
    <lineage>
        <taxon>Bacteria</taxon>
        <taxon>Bacillati</taxon>
        <taxon>Bacillota</taxon>
        <taxon>Erysipelotrichia</taxon>
        <taxon>Erysipelotrichales</taxon>
        <taxon>Erysipelotrichaceae</taxon>
        <taxon>Dubosiella</taxon>
    </lineage>
</organism>
<dbReference type="EMBL" id="SRYG01000037">
    <property type="protein sequence ID" value="TGY64772.1"/>
    <property type="molecule type" value="Genomic_DNA"/>
</dbReference>
<gene>
    <name evidence="1" type="ORF">E5336_11800</name>
</gene>
<sequence length="243" mass="27974">MNPYYQSLLNDIESMIQEGRFADALRIVTEELSMPYVERDALEALRGREADCMAHVDVVSKHKEFDLDALIRGSEAQKEKAVSLLKQMNLRLMEREVQTLLDSDLVDEFKGELIEALMEQKIDTPYHVVKDGLDVTFVPGAIIKADEDPSIVEARRLFETWFSNDDPAFCNFCNRLLDQEIYETRPFDFSDLDALPLAKSIVRLVYEAMGQNDELLRFEQANGLEQVENYTLAIEKRGDNHEM</sequence>